<dbReference type="Proteomes" id="UP000290289">
    <property type="component" value="Chromosome 13"/>
</dbReference>
<dbReference type="AlphaFoldDB" id="A0A498I4F1"/>
<protein>
    <recommendedName>
        <fullName evidence="3">Endonuclease/exonuclease/phosphatase domain-containing protein</fullName>
    </recommendedName>
</protein>
<name>A0A498I4F1_MALDO</name>
<evidence type="ECO:0000313" key="2">
    <source>
        <dbReference type="Proteomes" id="UP000290289"/>
    </source>
</evidence>
<keyword evidence="2" id="KW-1185">Reference proteome</keyword>
<evidence type="ECO:0000313" key="1">
    <source>
        <dbReference type="EMBL" id="RXH78386.1"/>
    </source>
</evidence>
<dbReference type="EMBL" id="RDQH01000339">
    <property type="protein sequence ID" value="RXH78386.1"/>
    <property type="molecule type" value="Genomic_DNA"/>
</dbReference>
<evidence type="ECO:0008006" key="3">
    <source>
        <dbReference type="Google" id="ProtNLM"/>
    </source>
</evidence>
<proteinExistence type="predicted"/>
<reference evidence="1 2" key="1">
    <citation type="submission" date="2018-10" db="EMBL/GenBank/DDBJ databases">
        <title>A high-quality apple genome assembly.</title>
        <authorList>
            <person name="Hu J."/>
        </authorList>
    </citation>
    <scope>NUCLEOTIDE SEQUENCE [LARGE SCALE GENOMIC DNA]</scope>
    <source>
        <strain evidence="2">cv. HFTH1</strain>
        <tissue evidence="1">Young leaf</tissue>
    </source>
</reference>
<gene>
    <name evidence="1" type="ORF">DVH24_001904</name>
</gene>
<organism evidence="1 2">
    <name type="scientific">Malus domestica</name>
    <name type="common">Apple</name>
    <name type="synonym">Pyrus malus</name>
    <dbReference type="NCBI Taxonomy" id="3750"/>
    <lineage>
        <taxon>Eukaryota</taxon>
        <taxon>Viridiplantae</taxon>
        <taxon>Streptophyta</taxon>
        <taxon>Embryophyta</taxon>
        <taxon>Tracheophyta</taxon>
        <taxon>Spermatophyta</taxon>
        <taxon>Magnoliopsida</taxon>
        <taxon>eudicotyledons</taxon>
        <taxon>Gunneridae</taxon>
        <taxon>Pentapetalae</taxon>
        <taxon>rosids</taxon>
        <taxon>fabids</taxon>
        <taxon>Rosales</taxon>
        <taxon>Rosaceae</taxon>
        <taxon>Amygdaloideae</taxon>
        <taxon>Maleae</taxon>
        <taxon>Malus</taxon>
    </lineage>
</organism>
<sequence length="146" mass="16629">MARIPASYWDSIGMVLLGFNVRGQSFPNIWVFHSINILSPSVCSSSSQYLFVQFVVGNMIGRPRKTWEETLRKDLEYLDLTEDMTQNRAQWRFSSPLLVVGDFNAVLGAHEKSGGNLPRQASSTDFQNMVYVWNLVQIDLKESSFT</sequence>
<accession>A0A498I4F1</accession>
<comment type="caution">
    <text evidence="1">The sequence shown here is derived from an EMBL/GenBank/DDBJ whole genome shotgun (WGS) entry which is preliminary data.</text>
</comment>
<dbReference type="STRING" id="3750.A0A498I4F1"/>